<dbReference type="InterPro" id="IPR045851">
    <property type="entry name" value="AMP-bd_C_sf"/>
</dbReference>
<evidence type="ECO:0000256" key="6">
    <source>
        <dbReference type="ARBA" id="ARBA00022737"/>
    </source>
</evidence>
<name>A0ABM9C9Z0_9BACL</name>
<dbReference type="NCBIfam" id="TIGR04020">
    <property type="entry name" value="seco_metab_LLM"/>
    <property type="match status" value="1"/>
</dbReference>
<dbReference type="PROSITE" id="PS50075">
    <property type="entry name" value="CARRIER"/>
    <property type="match status" value="3"/>
</dbReference>
<dbReference type="InterPro" id="IPR006162">
    <property type="entry name" value="Ppantetheine_attach_site"/>
</dbReference>
<proteinExistence type="inferred from homology"/>
<dbReference type="Gene3D" id="3.20.20.30">
    <property type="entry name" value="Luciferase-like domain"/>
    <property type="match status" value="1"/>
</dbReference>
<dbReference type="EC" id="6.2.1.54" evidence="11"/>
<dbReference type="InterPro" id="IPR025110">
    <property type="entry name" value="AMP-bd_C"/>
</dbReference>
<dbReference type="Pfam" id="PF00501">
    <property type="entry name" value="AMP-binding"/>
    <property type="match status" value="4"/>
</dbReference>
<dbReference type="Pfam" id="PF00668">
    <property type="entry name" value="Condensation"/>
    <property type="match status" value="4"/>
</dbReference>
<keyword evidence="5 11" id="KW-0436">Ligase</keyword>
<evidence type="ECO:0000256" key="1">
    <source>
        <dbReference type="ARBA" id="ARBA00001957"/>
    </source>
</evidence>
<dbReference type="CDD" id="cd17643">
    <property type="entry name" value="A_NRPS_Cytc1-like"/>
    <property type="match status" value="1"/>
</dbReference>
<evidence type="ECO:0000256" key="9">
    <source>
        <dbReference type="SAM" id="MobiDB-lite"/>
    </source>
</evidence>
<dbReference type="GO" id="GO:0016874">
    <property type="term" value="F:ligase activity"/>
    <property type="evidence" value="ECO:0007669"/>
    <property type="project" value="UniProtKB-KW"/>
</dbReference>
<dbReference type="NCBIfam" id="TIGR01720">
    <property type="entry name" value="NRPS-para261"/>
    <property type="match status" value="1"/>
</dbReference>
<reference evidence="11" key="1">
    <citation type="submission" date="2022-01" db="EMBL/GenBank/DDBJ databases">
        <authorList>
            <person name="Criscuolo A."/>
        </authorList>
    </citation>
    <scope>NUCLEOTIDE SEQUENCE</scope>
    <source>
        <strain evidence="11">CIP111893</strain>
    </source>
</reference>
<dbReference type="PANTHER" id="PTHR45527">
    <property type="entry name" value="NONRIBOSOMAL PEPTIDE SYNTHETASE"/>
    <property type="match status" value="1"/>
</dbReference>
<dbReference type="Pfam" id="PF00550">
    <property type="entry name" value="PP-binding"/>
    <property type="match status" value="3"/>
</dbReference>
<dbReference type="InterPro" id="IPR009081">
    <property type="entry name" value="PP-bd_ACP"/>
</dbReference>
<comment type="similarity">
    <text evidence="2">Belongs to the ATP-dependent AMP-binding enzyme family.</text>
</comment>
<dbReference type="PROSITE" id="PS00455">
    <property type="entry name" value="AMP_BINDING"/>
    <property type="match status" value="3"/>
</dbReference>
<keyword evidence="6" id="KW-0677">Repeat</keyword>
<dbReference type="InterPro" id="IPR011251">
    <property type="entry name" value="Luciferase-like_dom"/>
</dbReference>
<comment type="caution">
    <text evidence="11">The sequence shown here is derived from an EMBL/GenBank/DDBJ whole genome shotgun (WGS) entry which is preliminary data.</text>
</comment>
<evidence type="ECO:0000256" key="8">
    <source>
        <dbReference type="ARBA" id="ARBA00023268"/>
    </source>
</evidence>
<feature type="region of interest" description="Disordered" evidence="9">
    <location>
        <begin position="1996"/>
        <end position="2016"/>
    </location>
</feature>
<feature type="domain" description="Carrier" evidence="10">
    <location>
        <begin position="3447"/>
        <end position="3521"/>
    </location>
</feature>
<dbReference type="CDD" id="cd19534">
    <property type="entry name" value="E_NRPS"/>
    <property type="match status" value="1"/>
</dbReference>
<protein>
    <submittedName>
        <fullName evidence="11">D-alanine--D-alanyl carrier protein ligase</fullName>
        <ecNumber evidence="11">6.2.1.54</ecNumber>
    </submittedName>
</protein>
<dbReference type="PROSITE" id="PS00012">
    <property type="entry name" value="PHOSPHOPANTETHEINE"/>
    <property type="match status" value="1"/>
</dbReference>
<dbReference type="InterPro" id="IPR024011">
    <property type="entry name" value="Biosynth_lucif-like_mOase_dom"/>
</dbReference>
<dbReference type="InterPro" id="IPR010071">
    <property type="entry name" value="AA_adenyl_dom"/>
</dbReference>
<dbReference type="CDD" id="cd19531">
    <property type="entry name" value="LCL_NRPS-like"/>
    <property type="match status" value="2"/>
</dbReference>
<dbReference type="SUPFAM" id="SSF56801">
    <property type="entry name" value="Acetyl-CoA synthetase-like"/>
    <property type="match status" value="4"/>
</dbReference>
<keyword evidence="3" id="KW-0596">Phosphopantetheine</keyword>
<comment type="cofactor">
    <cofactor evidence="1">
        <name>pantetheine 4'-phosphate</name>
        <dbReference type="ChEBI" id="CHEBI:47942"/>
    </cofactor>
</comment>
<dbReference type="Gene3D" id="3.30.300.30">
    <property type="match status" value="3"/>
</dbReference>
<dbReference type="InterPro" id="IPR000873">
    <property type="entry name" value="AMP-dep_synth/lig_dom"/>
</dbReference>
<dbReference type="CDD" id="cd00347">
    <property type="entry name" value="Flavin_utilizing_monoxygenases"/>
    <property type="match status" value="1"/>
</dbReference>
<organism evidence="11 12">
    <name type="scientific">Paenibacillus plantiphilus</name>
    <dbReference type="NCBI Taxonomy" id="2905650"/>
    <lineage>
        <taxon>Bacteria</taxon>
        <taxon>Bacillati</taxon>
        <taxon>Bacillota</taxon>
        <taxon>Bacilli</taxon>
        <taxon>Bacillales</taxon>
        <taxon>Paenibacillaceae</taxon>
        <taxon>Paenibacillus</taxon>
    </lineage>
</organism>
<dbReference type="InterPro" id="IPR036661">
    <property type="entry name" value="Luciferase-like_sf"/>
</dbReference>
<dbReference type="PANTHER" id="PTHR45527:SF14">
    <property type="entry name" value="PLIPASTATIN SYNTHASE SUBUNIT B"/>
    <property type="match status" value="1"/>
</dbReference>
<dbReference type="SUPFAM" id="SSF52777">
    <property type="entry name" value="CoA-dependent acyltransferases"/>
    <property type="match status" value="8"/>
</dbReference>
<dbReference type="InterPro" id="IPR020806">
    <property type="entry name" value="PKS_PP-bd"/>
</dbReference>
<dbReference type="Gene3D" id="3.40.50.980">
    <property type="match status" value="4"/>
</dbReference>
<dbReference type="NCBIfam" id="NF003417">
    <property type="entry name" value="PRK04813.1"/>
    <property type="match status" value="4"/>
</dbReference>
<evidence type="ECO:0000313" key="12">
    <source>
        <dbReference type="Proteomes" id="UP000838686"/>
    </source>
</evidence>
<dbReference type="Pfam" id="PF00296">
    <property type="entry name" value="Bac_luciferase"/>
    <property type="match status" value="1"/>
</dbReference>
<evidence type="ECO:0000313" key="11">
    <source>
        <dbReference type="EMBL" id="CAH1206498.1"/>
    </source>
</evidence>
<dbReference type="SMART" id="SM00823">
    <property type="entry name" value="PKS_PP"/>
    <property type="match status" value="3"/>
</dbReference>
<evidence type="ECO:0000256" key="2">
    <source>
        <dbReference type="ARBA" id="ARBA00006432"/>
    </source>
</evidence>
<dbReference type="Proteomes" id="UP000838686">
    <property type="component" value="Unassembled WGS sequence"/>
</dbReference>
<evidence type="ECO:0000256" key="5">
    <source>
        <dbReference type="ARBA" id="ARBA00022598"/>
    </source>
</evidence>
<dbReference type="NCBIfam" id="TIGR01733">
    <property type="entry name" value="AA-adenyl-dom"/>
    <property type="match status" value="2"/>
</dbReference>
<keyword evidence="4" id="KW-0597">Phosphoprotein</keyword>
<evidence type="ECO:0000256" key="7">
    <source>
        <dbReference type="ARBA" id="ARBA00023194"/>
    </source>
</evidence>
<dbReference type="Gene3D" id="3.30.559.30">
    <property type="entry name" value="Nonribosomal peptide synthetase, condensation domain"/>
    <property type="match status" value="4"/>
</dbReference>
<dbReference type="Gene3D" id="2.30.38.10">
    <property type="entry name" value="Luciferase, Domain 3"/>
    <property type="match status" value="2"/>
</dbReference>
<feature type="domain" description="Carrier" evidence="10">
    <location>
        <begin position="2409"/>
        <end position="2484"/>
    </location>
</feature>
<evidence type="ECO:0000256" key="4">
    <source>
        <dbReference type="ARBA" id="ARBA00022553"/>
    </source>
</evidence>
<keyword evidence="12" id="KW-1185">Reference proteome</keyword>
<gene>
    <name evidence="11" type="primary">dltA_6</name>
    <name evidence="11" type="ORF">PAECIP111893_02581</name>
</gene>
<dbReference type="SUPFAM" id="SSF51679">
    <property type="entry name" value="Bacterial luciferase-like"/>
    <property type="match status" value="1"/>
</dbReference>
<dbReference type="EMBL" id="CAKMMF010000012">
    <property type="protein sequence ID" value="CAH1206498.1"/>
    <property type="molecule type" value="Genomic_DNA"/>
</dbReference>
<dbReference type="SUPFAM" id="SSF47336">
    <property type="entry name" value="ACP-like"/>
    <property type="match status" value="3"/>
</dbReference>
<dbReference type="Gene3D" id="1.10.1200.10">
    <property type="entry name" value="ACP-like"/>
    <property type="match status" value="3"/>
</dbReference>
<dbReference type="InterPro" id="IPR036736">
    <property type="entry name" value="ACP-like_sf"/>
</dbReference>
<dbReference type="Pfam" id="PF13193">
    <property type="entry name" value="AMP-binding_C"/>
    <property type="match status" value="3"/>
</dbReference>
<evidence type="ECO:0000256" key="3">
    <source>
        <dbReference type="ARBA" id="ARBA00022450"/>
    </source>
</evidence>
<dbReference type="InterPro" id="IPR010060">
    <property type="entry name" value="NRPS_synth"/>
</dbReference>
<dbReference type="CDD" id="cd05930">
    <property type="entry name" value="A_NRPS"/>
    <property type="match status" value="2"/>
</dbReference>
<dbReference type="InterPro" id="IPR001242">
    <property type="entry name" value="Condensation_dom"/>
</dbReference>
<evidence type="ECO:0000259" key="10">
    <source>
        <dbReference type="PROSITE" id="PS50075"/>
    </source>
</evidence>
<dbReference type="RefSeq" id="WP_236342896.1">
    <property type="nucleotide sequence ID" value="NZ_CAKMMF010000012.1"/>
</dbReference>
<dbReference type="InterPro" id="IPR023213">
    <property type="entry name" value="CAT-like_dom_sf"/>
</dbReference>
<keyword evidence="7" id="KW-0045">Antibiotic biosynthesis</keyword>
<feature type="domain" description="Carrier" evidence="10">
    <location>
        <begin position="1330"/>
        <end position="1405"/>
    </location>
</feature>
<dbReference type="Gene3D" id="3.40.50.12780">
    <property type="entry name" value="N-terminal domain of ligase-like"/>
    <property type="match status" value="2"/>
</dbReference>
<dbReference type="InterPro" id="IPR042099">
    <property type="entry name" value="ANL_N_sf"/>
</dbReference>
<accession>A0ABM9C9Z0</accession>
<keyword evidence="8" id="KW-0511">Multifunctional enzyme</keyword>
<sequence>MLKSGKLDRSNMEDIIALTPLQEGLLFHYIQNPHSELYFEQLSLRLKGRLDDDIFVQSWNHLIEANEVLRSVIRWEKLEKPLQIIVKQILPPIYRQDLSHLAQEETEGGLLFIKEEDRKRAIDITLEPYRITLCKISDTEYEMIFSSHHILLDGWSYGVLFKEFIEIYSSIADHQPVILPEKTKFKQFVNWIQNRDKTSHHLYWKEYLEGFHTKTQLPVRHGIQDNAGFSSIRTDLSIELATTLHEFVKQHKISLASLFYTAWALTLHGYNGSSDIVFGSTVSGRTPEIKGIEHIAGLFINTLPLRVQVEPHESISHLLSHVHQSCIEREKFSSTPILDIKEASGYSQPGELFDSLVIVENYPLDHQLKHGRYALQLTEYAMFEVTHYPLTLLISAFGEISFEFKYNKQIFEAHAVNELCERFKHVLGELISKPEGTVQEIEWLTETEKTQILSMFNDTDQAVLNDKLIHELFEEQAEQTPDSIALTYQNVQLTYRELNEQANRLANYLNRSYEPQPNDRIGILMDRSEKMMVGLLAVLKTGASYVPLDPAYPQDRIQYVIEDSGMKLLITESKHAGKANGIVEHVVPMDFNWRDIVSSSPENLVSQQSAETLAYVIYTSGSTGKPKGVMVTHRNVHNFFLSMDQRVGGTSDDCLLAVTTISFDISVLELLWTLTRGISVVLGNDLEQGLGNYDDYLSLRKAATIDFSLFFFSSYDHDGERQKYGLLMDSVKYADRNGYQAVWTPERHFHEFGGLFPNPSVLSSALSMVTENIGIRSGSVVAPLHHPIRLAEEWAVVDQLSNGRTGVSFAAGWHADDFILAPEAYQARSAKMLEQIDLFKRLWRGEAVEFNNGTGQPVSVKTYPRPVQQNIPIWITTGGNKETFVQAGKLGANVLTHLLGQDLEALEQNIDLYRRSLAEHGHSPDTCKVTLMLHTYISDDLEAVREKVKGPFCNYLRSSVDLIRNLARSLQMEDAALSDEVMEQLLEVAFDKYWQAAALLGTPESCERMVRKLIAIGVDEIACLVDFGIDYDSVMEGLDQLTTLKQKFTHQETSLKPVNKPITMFQCTPSRMKMLLNDAHSSRFIKSLKTVLVGGEAFDEQLAMDLRRHTDARMINMYGPTETTIWSSTYEIGEDGFVCIGKPILNTKFLILDHYHRLVPVGVKGEIWIGGDGVSQGYINRTELTEERFISSPFHPGERLYKTGDVGRWLPDGRLECLGRIDQQVKIRGYRIELGEIESNLLLHPAIREAAVIVWEDQHEQSLLCAYYVSDEPVAFDELTAYLSLSLPDYMIPSSYVQLEAMPLTPNGKIDRKELPEPAAIIDDGLDYVAPANEIERKLVSIWEEILSVQNIGTRHHFFKIGGHSLRATLLMSRINKEWDVEIPLSVIFKRPTIAELAIAITMAGNSFFVPIPNVEWRMYYPVSSEQKRMYVLNQLSESNKSYNETVFMQMDGELQVDKVQHCIRLLTLRHEVLRTSFHLVEGELVQTVQEEVDSSMEILPTQEDSIEAVLEKFIRPFDLEQAPLFRFGLFSLNPRKHIFAFDIHHIISDGISMDIFLREFTQLYQDQDQCLPETRIQYKDYAVWQQGFQSSPRFLKQKKFWSEQLTGELPLLNLPLDYARPSVRTYAGDRVTVSIDPKLLDDLKLFSYRSETTMFMILLSAYSVLLSKYTGQTDIIVGTPVAGRQHADTHQVMGLFLNTLAIRCFPEPDQTAIQYLHSIKDTSLKAFENQSYPFEEVVSSLDLRQDLSRNPLVETMFVLQNASNSQISFGDASLRPYPLHNKLTKFDLTLNVAEAGDGLSCRFDFCTSLFEKETIERLSEHFINILNFIVSHPQSSLSSIELPDEAEKAQLLERFNDTEASYPSDRTIHSLFEEQVRKTPDHVAVVHEEERLTYAELNARANRLAHVLRKQGVGPDEIVGLILERSVDMIVGIMGILKAGGAYLPIDPDYPADRIRFMLENSGTKWLVIDPAISEQPVFGGTLIRLDEAELAGRDRSNSELPGSNPELAGRDSLNPDWVNGPSDLAYVIYTSGTTGTPKGTLIEHRNVVRLLVNDRQPFAFGEEDVWTLFHSYCFDFSVWEMYGALLNGGRLIVVPKETVRDPAAFAKLLVDTGTTVLNQTPAAFYALAEREAENGKELALRYVIFGGEALKPVMLKDFHERYPETKLVNMYGITETTVHVTYKEITADEIERNASSIGKPIPTLTAYILDSQRRLVPIGVTGELYVGGEGVCRGYLNRPELTAERFVENPYVPGERLYKTGDWARWLPNGEMEYYGRIDEQVKIRGYRIELGEIEAAILQEPTVREAVVMAKEDRDGSLYLCAYISVAADKEGEAEPAGKEGEVAAGGKEGKATAEVKASLQRKLPAYMVPSAFVALEKLPLTANGKIDRKALPEPEQGSAGMPYEAPVTAMEAGLARLWEDILGVERIGAADNFFERGGHSLRAMTLLSRMHKEWNVQMPLKTIFESPTLRGLAQAIQAIEGLAVNPYAAIEPVEGRTYYPVSPAQRRMLILQQLEGAEVSYNMPAVLMMEGPLDRSRLETAFAHLVARHESLRTSFEWVDGEPVQRVHGEVPFTISWESCSEGEVASRVEAFIRPFDLESAPLLRVGLLHLSEERHVLLYDMHHIISDGVSMGVLEQEFAVLYRGDELIPLRIQYKDYTVWQNERLGDKRLGAEELAKQEDYWKDVFSGDIPVLSMPTDHARPVVRSFEGDHIGFTVEAELAERLRQMGADQGATLYMVLLAAYTALLSHYTGQEDIVVGTPVAGRPHADLEQMIGMFVGTLALRNYPSGEKRFAEFVEEVKQRVLQAFEHQDYPFEELVEKLDVARDMSRNPLFDTMFVLQNLERRETELEGLRLSPYAAGNGAAKFDLALTAAEGADDGAAGLYFTLDYSTALYERQTMERLADHFSRLLEQLAANPDMKLADIEMVSVDEKNQLLHVFNDTQASYPSDRTIHSLFEEQVRKTPDHVAVVHEEERLTYAELNARANRLAHALREQGVGPDEIVGLMMERSVDMAVGMLGILKAGGSFMAIDPGYPAVRIQQMLADSQTSLLVAQEGTADLASAFDGRVLLLNEANLSEYKDTNPTWIGDARQLAYVIFTSGSTGRPKGVEVEHRSLVNLCFWHVRQFEISETDRSTQYASCGFDASIWEWFPYLITGASVHIVPERLRLDMEGLSGYYRENGITMSWLPPQIYEQMLEQENVTLRHLLTGGDKVKAHQEKSYKVWNTYGPTEGTVICTSHRIEGQQMNIPIGKPLSNTRIYIVDRAGKPQPIGVPGELLVGGDGVARGYVNRPELTAERFGIDPFVEGGRLYRTGDLARWLADGTIEYLGRIDEQVKIRGYRIEPGEIEYVLLGHASVREAIVIVREGEHGEKSLCAYYTTNETIAASAIREYVSEKVPAYMVPSAFVALEKLPLTVNGKLDRKALPEPELSNMANTDYMASENPIQEMLLDVWSEVLKVSNIGIQHRFFDLGGDSIKAIQIASRIHQKGYKIDIKDLFQKPTVKELSTAVAKAEQLICQDEVAGYSQLTPIQLRFLQQNEEHANHFNQSIFLYGKHGFKEDLLVQVFHELVKHHDNLRSVFIKEEASDYRQFYRSSNESDLFDFEVIDLTAHDDEVGDYIHLKSTEIQKGMDIVKGPLVQFGLFKTKQGDHLLICIHHFVVDGVSWRIFLEDFKMAYEQAVNGQPIQLPFKTHSFAEWSNQLYEYSSSDALSSELQYWERVVSAYSSKLPRDRGKQQSVLADNTDVRIELTEEQTSLLLTGVNRIYNTQMNDILLTALGLALVEWKGITNIFVEMEGHGRSEAIVNTDVNRTIGWFTSIYPYLLVMPNDKDLSYQIKSVKESLRAVPNLGIGYGMLKEIGHRGNKLNVDVSPEISFNYLGQFDSDTETDLFAISPYSTGESMSSSLKSTYALEINGIVTNSKLVFSFGFSRKEFEAATINSLADSFRTQLISVIQHCMNREFTEITPSDLLYNELTLDQLDEIASEIATAMDDIDFDIES</sequence>
<dbReference type="InterPro" id="IPR020845">
    <property type="entry name" value="AMP-binding_CS"/>
</dbReference>
<dbReference type="Gene3D" id="3.30.559.10">
    <property type="entry name" value="Chloramphenicol acetyltransferase-like domain"/>
    <property type="match status" value="4"/>
</dbReference>